<feature type="domain" description="SecD export protein N-terminal TM" evidence="13">
    <location>
        <begin position="1"/>
        <end position="102"/>
    </location>
</feature>
<dbReference type="InterPro" id="IPR027398">
    <property type="entry name" value="SecD-TM"/>
</dbReference>
<dbReference type="PANTHER" id="PTHR30081:SF1">
    <property type="entry name" value="PROTEIN TRANSLOCASE SUBUNIT SECD"/>
    <property type="match status" value="1"/>
</dbReference>
<dbReference type="InterPro" id="IPR054384">
    <property type="entry name" value="SecDF_P1_head"/>
</dbReference>
<keyword evidence="3 11" id="KW-1003">Cell membrane</keyword>
<dbReference type="InterPro" id="IPR048631">
    <property type="entry name" value="SecD_1st"/>
</dbReference>
<evidence type="ECO:0000259" key="15">
    <source>
        <dbReference type="Pfam" id="PF22599"/>
    </source>
</evidence>
<dbReference type="Pfam" id="PF07549">
    <property type="entry name" value="Sec_GG"/>
    <property type="match status" value="1"/>
</dbReference>
<evidence type="ECO:0000256" key="5">
    <source>
        <dbReference type="ARBA" id="ARBA00022927"/>
    </source>
</evidence>
<keyword evidence="8 11" id="KW-0472">Membrane</keyword>
<gene>
    <name evidence="11" type="primary">secD</name>
    <name evidence="16" type="ORF">A2V92_03815</name>
</gene>
<dbReference type="GO" id="GO:0005886">
    <property type="term" value="C:plasma membrane"/>
    <property type="evidence" value="ECO:0007669"/>
    <property type="project" value="UniProtKB-SubCell"/>
</dbReference>
<sequence length="627" mass="67966">MNKYPLWKYLLILAATLVGAVYALPNLYGEYPAIQISPTRTTKVDAALLARAEGVLKQAGLAYAGAALDDKGAKVRLADTETQIRARDLVQKDLGDTYTVALNLLPATPAWLEWLGAKPMYLGLDLRGGVHFLMQVDMRAVLKKAEESYADDLRRVLREQKVRYLTVSRLEAGGVEIRFRDEAERDKARGAIKKELPELALMDEVRGGEPALAGRIGDAALKEKRGFALEQNMTSLRNRVNELGVAEPIIQQQGEDRIVVQLPGVQDTAKAKELLGRTATLEIMLVDEEHDVVGAAAGNVPLGSKLYKMRDGRPILLKNRLIYSGDNIVDSAPGFDSQSGGPIVSITLDARGAAINQRVTGENVGKRMAVVYIEIKSEPRLDAQGRPVLDENGREARTSRRVEEVITAPVIRSQLGKRFQIEGMDSVQEANELSLLLRAGALAAPVEIIEERTVGPSLGQENIEQGVKATIIGFIAVVVFMIFYYKLFGLIANVALLLNLVLLVAVLSLFQATLTLPGIAGVLLTLGMAVDANVLINERIREEIRNGNTPQASIHAGYEKAFATIADANITTLIAAVMLFNFGTGPIKGFAITLSIGILTTMFTAVMGARAVTNLAFGGRKLEKVPV</sequence>
<dbReference type="SUPFAM" id="SSF82866">
    <property type="entry name" value="Multidrug efflux transporter AcrB transmembrane domain"/>
    <property type="match status" value="1"/>
</dbReference>
<feature type="domain" description="Protein export membrane protein SecD/SecF C-terminal" evidence="12">
    <location>
        <begin position="446"/>
        <end position="611"/>
    </location>
</feature>
<evidence type="ECO:0000259" key="13">
    <source>
        <dbReference type="Pfam" id="PF13721"/>
    </source>
</evidence>
<evidence type="ECO:0000313" key="16">
    <source>
        <dbReference type="EMBL" id="OGI42371.1"/>
    </source>
</evidence>
<dbReference type="InterPro" id="IPR022813">
    <property type="entry name" value="SecD/SecF_arch_bac"/>
</dbReference>
<evidence type="ECO:0000256" key="8">
    <source>
        <dbReference type="ARBA" id="ARBA00023136"/>
    </source>
</evidence>
<evidence type="ECO:0000313" key="17">
    <source>
        <dbReference type="Proteomes" id="UP000179344"/>
    </source>
</evidence>
<comment type="function">
    <text evidence="11">Part of the Sec protein translocase complex. Interacts with the SecYEG preprotein conducting channel. SecDF uses the proton motive force (PMF) to complete protein translocation after the ATP-dependent function of SecA.</text>
</comment>
<comment type="subunit">
    <text evidence="11">Forms a complex with SecF. Part of the essential Sec protein translocation apparatus which comprises SecA, SecYEG and auxiliary proteins SecDF-YajC and YidC.</text>
</comment>
<dbReference type="InterPro" id="IPR005791">
    <property type="entry name" value="SecD"/>
</dbReference>
<feature type="transmembrane region" description="Helical" evidence="11">
    <location>
        <begin position="466"/>
        <end position="485"/>
    </location>
</feature>
<dbReference type="FunFam" id="3.30.70.3400:FF:000003">
    <property type="entry name" value="Preprotein translocase subunit SecD"/>
    <property type="match status" value="1"/>
</dbReference>
<evidence type="ECO:0000256" key="10">
    <source>
        <dbReference type="ARBA" id="ARBA00068220"/>
    </source>
</evidence>
<name>A0A1F6TB51_9PROT</name>
<keyword evidence="2 11" id="KW-0813">Transport</keyword>
<evidence type="ECO:0000259" key="12">
    <source>
        <dbReference type="Pfam" id="PF02355"/>
    </source>
</evidence>
<feature type="domain" description="Protein translocase subunit SecDF P1" evidence="14">
    <location>
        <begin position="229"/>
        <end position="288"/>
    </location>
</feature>
<comment type="caution">
    <text evidence="11">Lacks conserved residue(s) required for the propagation of feature annotation.</text>
</comment>
<accession>A0A1F6TB51</accession>
<dbReference type="InterPro" id="IPR048634">
    <property type="entry name" value="SecD_SecF_C"/>
</dbReference>
<dbReference type="PANTHER" id="PTHR30081">
    <property type="entry name" value="PROTEIN-EXPORT MEMBRANE PROTEIN SEC"/>
    <property type="match status" value="1"/>
</dbReference>
<dbReference type="Gene3D" id="1.20.1640.10">
    <property type="entry name" value="Multidrug efflux transporter AcrB transmembrane domain"/>
    <property type="match status" value="1"/>
</dbReference>
<comment type="caution">
    <text evidence="16">The sequence shown here is derived from an EMBL/GenBank/DDBJ whole genome shotgun (WGS) entry which is preliminary data.</text>
</comment>
<evidence type="ECO:0000256" key="3">
    <source>
        <dbReference type="ARBA" id="ARBA00022475"/>
    </source>
</evidence>
<dbReference type="Pfam" id="PF22599">
    <property type="entry name" value="SecDF_P1_head"/>
    <property type="match status" value="1"/>
</dbReference>
<dbReference type="FunFam" id="3.30.1360.200:FF:000001">
    <property type="entry name" value="Protein translocase subunit SecD"/>
    <property type="match status" value="1"/>
</dbReference>
<keyword evidence="4 11" id="KW-0812">Transmembrane</keyword>
<evidence type="ECO:0000256" key="6">
    <source>
        <dbReference type="ARBA" id="ARBA00022989"/>
    </source>
</evidence>
<dbReference type="Proteomes" id="UP000179344">
    <property type="component" value="Unassembled WGS sequence"/>
</dbReference>
<dbReference type="InterPro" id="IPR055344">
    <property type="entry name" value="SecD_SecF_C_bact"/>
</dbReference>
<evidence type="ECO:0000256" key="7">
    <source>
        <dbReference type="ARBA" id="ARBA00023010"/>
    </source>
</evidence>
<dbReference type="Gene3D" id="3.30.70.3400">
    <property type="match status" value="2"/>
</dbReference>
<dbReference type="FunFam" id="1.20.1640.10:FF:000004">
    <property type="entry name" value="Protein translocase subunit SecD"/>
    <property type="match status" value="1"/>
</dbReference>
<proteinExistence type="inferred from homology"/>
<dbReference type="Pfam" id="PF21760">
    <property type="entry name" value="SecD_1st"/>
    <property type="match status" value="1"/>
</dbReference>
<evidence type="ECO:0000259" key="14">
    <source>
        <dbReference type="Pfam" id="PF21760"/>
    </source>
</evidence>
<evidence type="ECO:0000256" key="4">
    <source>
        <dbReference type="ARBA" id="ARBA00022692"/>
    </source>
</evidence>
<dbReference type="NCBIfam" id="TIGR00916">
    <property type="entry name" value="2A0604s01"/>
    <property type="match status" value="1"/>
</dbReference>
<dbReference type="EMBL" id="MFST01000153">
    <property type="protein sequence ID" value="OGI42371.1"/>
    <property type="molecule type" value="Genomic_DNA"/>
</dbReference>
<feature type="transmembrane region" description="Helical" evidence="11">
    <location>
        <begin position="561"/>
        <end position="583"/>
    </location>
</feature>
<comment type="similarity">
    <text evidence="9 11">Belongs to the SecD/SecF family. SecD subfamily.</text>
</comment>
<evidence type="ECO:0000256" key="1">
    <source>
        <dbReference type="ARBA" id="ARBA00004651"/>
    </source>
</evidence>
<evidence type="ECO:0000256" key="11">
    <source>
        <dbReference type="HAMAP-Rule" id="MF_01463"/>
    </source>
</evidence>
<keyword evidence="7 11" id="KW-0811">Translocation</keyword>
<feature type="transmembrane region" description="Helical" evidence="11">
    <location>
        <begin position="490"/>
        <end position="510"/>
    </location>
</feature>
<dbReference type="GO" id="GO:0006605">
    <property type="term" value="P:protein targeting"/>
    <property type="evidence" value="ECO:0007669"/>
    <property type="project" value="UniProtKB-UniRule"/>
</dbReference>
<keyword evidence="6 11" id="KW-1133">Transmembrane helix</keyword>
<reference evidence="16 17" key="1">
    <citation type="journal article" date="2016" name="Nat. Commun.">
        <title>Thousands of microbial genomes shed light on interconnected biogeochemical processes in an aquifer system.</title>
        <authorList>
            <person name="Anantharaman K."/>
            <person name="Brown C.T."/>
            <person name="Hug L.A."/>
            <person name="Sharon I."/>
            <person name="Castelle C.J."/>
            <person name="Probst A.J."/>
            <person name="Thomas B.C."/>
            <person name="Singh A."/>
            <person name="Wilkins M.J."/>
            <person name="Karaoz U."/>
            <person name="Brodie E.L."/>
            <person name="Williams K.H."/>
            <person name="Hubbard S.S."/>
            <person name="Banfield J.F."/>
        </authorList>
    </citation>
    <scope>NUCLEOTIDE SEQUENCE [LARGE SCALE GENOMIC DNA]</scope>
</reference>
<dbReference type="Gene3D" id="3.30.1360.200">
    <property type="match status" value="1"/>
</dbReference>
<protein>
    <recommendedName>
        <fullName evidence="10 11">Protein translocase subunit SecD</fullName>
    </recommendedName>
</protein>
<comment type="subcellular location">
    <subcellularLocation>
        <location evidence="1 11">Cell membrane</location>
        <topology evidence="1 11">Multi-pass membrane protein</topology>
    </subcellularLocation>
</comment>
<keyword evidence="5 11" id="KW-0653">Protein transport</keyword>
<dbReference type="GO" id="GO:0015450">
    <property type="term" value="F:protein-transporting ATPase activity"/>
    <property type="evidence" value="ECO:0007669"/>
    <property type="project" value="InterPro"/>
</dbReference>
<dbReference type="NCBIfam" id="TIGR01129">
    <property type="entry name" value="secD"/>
    <property type="match status" value="1"/>
</dbReference>
<dbReference type="InterPro" id="IPR022646">
    <property type="entry name" value="SecD/SecF_CS"/>
</dbReference>
<dbReference type="GO" id="GO:0043952">
    <property type="term" value="P:protein transport by the Sec complex"/>
    <property type="evidence" value="ECO:0007669"/>
    <property type="project" value="UniProtKB-UniRule"/>
</dbReference>
<dbReference type="GO" id="GO:0065002">
    <property type="term" value="P:intracellular protein transmembrane transport"/>
    <property type="evidence" value="ECO:0007669"/>
    <property type="project" value="UniProtKB-UniRule"/>
</dbReference>
<dbReference type="AlphaFoldDB" id="A0A1F6TB51"/>
<dbReference type="Pfam" id="PF02355">
    <property type="entry name" value="SecD_SecF_C"/>
    <property type="match status" value="1"/>
</dbReference>
<evidence type="ECO:0000256" key="2">
    <source>
        <dbReference type="ARBA" id="ARBA00022448"/>
    </source>
</evidence>
<dbReference type="HAMAP" id="MF_01463_B">
    <property type="entry name" value="SecD_B"/>
    <property type="match status" value="1"/>
</dbReference>
<evidence type="ECO:0000256" key="9">
    <source>
        <dbReference type="ARBA" id="ARBA00060774"/>
    </source>
</evidence>
<feature type="transmembrane region" description="Helical" evidence="11">
    <location>
        <begin position="589"/>
        <end position="612"/>
    </location>
</feature>
<dbReference type="Pfam" id="PF13721">
    <property type="entry name" value="SecD-TM1"/>
    <property type="match status" value="1"/>
</dbReference>
<organism evidence="16 17">
    <name type="scientific">Candidatus Muproteobacteria bacterium RBG_16_65_31</name>
    <dbReference type="NCBI Taxonomy" id="1817759"/>
    <lineage>
        <taxon>Bacteria</taxon>
        <taxon>Pseudomonadati</taxon>
        <taxon>Pseudomonadota</taxon>
        <taxon>Candidatus Muproteobacteria</taxon>
    </lineage>
</organism>
<feature type="domain" description="SecDF P1 head subdomain" evidence="15">
    <location>
        <begin position="305"/>
        <end position="444"/>
    </location>
</feature>